<evidence type="ECO:0000313" key="1">
    <source>
        <dbReference type="EMBL" id="KAI4323492.1"/>
    </source>
</evidence>
<accession>A0ACB9MIP9</accession>
<proteinExistence type="predicted"/>
<dbReference type="Proteomes" id="UP000828941">
    <property type="component" value="Chromosome 9"/>
</dbReference>
<dbReference type="EMBL" id="CM039434">
    <property type="protein sequence ID" value="KAI4323492.1"/>
    <property type="molecule type" value="Genomic_DNA"/>
</dbReference>
<reference evidence="1 2" key="1">
    <citation type="journal article" date="2022" name="DNA Res.">
        <title>Chromosomal-level genome assembly of the orchid tree Bauhinia variegata (Leguminosae; Cercidoideae) supports the allotetraploid origin hypothesis of Bauhinia.</title>
        <authorList>
            <person name="Zhong Y."/>
            <person name="Chen Y."/>
            <person name="Zheng D."/>
            <person name="Pang J."/>
            <person name="Liu Y."/>
            <person name="Luo S."/>
            <person name="Meng S."/>
            <person name="Qian L."/>
            <person name="Wei D."/>
            <person name="Dai S."/>
            <person name="Zhou R."/>
        </authorList>
    </citation>
    <scope>NUCLEOTIDE SEQUENCE [LARGE SCALE GENOMIC DNA]</scope>
    <source>
        <strain evidence="1">BV-YZ2020</strain>
    </source>
</reference>
<evidence type="ECO:0000313" key="2">
    <source>
        <dbReference type="Proteomes" id="UP000828941"/>
    </source>
</evidence>
<gene>
    <name evidence="1" type="ORF">L6164_023090</name>
</gene>
<sequence length="364" mass="40865">MEFDEKKGVCQKKWFRFYDPLSPDNMLGFLNGFNKTFDIKESPYLFINCLGLPSEVPVFVNRTGLKRRIKAPSYPLNLFALADDPDFSISSMSRPPSPPIGFAKLPASANHPRVPIHRSLPFFLFLLSSLRGVSLLCSCSTILVLKMENRLTEELYGEILHLSKLEIGPTSADDQQKNLNDCDGDDLGLDDGSVWGSSDDELDKASELDREWQKRHDQFHTMGYRDGLIAGKEASAQEGFNIGFKRSVLTGYGFGHVRGITSAFAHLPEEIKEKLVETPEKRSEFQGLYESVHSLSTTDALRLFNEEIKANETQVQNNKMEASACVADSPEQTTKCYHLGNYSGQLESLIREFPAIDIQLPVQE</sequence>
<comment type="caution">
    <text evidence="1">The sequence shown here is derived from an EMBL/GenBank/DDBJ whole genome shotgun (WGS) entry which is preliminary data.</text>
</comment>
<protein>
    <submittedName>
        <fullName evidence="1">Uncharacterized protein</fullName>
    </submittedName>
</protein>
<organism evidence="1 2">
    <name type="scientific">Bauhinia variegata</name>
    <name type="common">Purple orchid tree</name>
    <name type="synonym">Phanera variegata</name>
    <dbReference type="NCBI Taxonomy" id="167791"/>
    <lineage>
        <taxon>Eukaryota</taxon>
        <taxon>Viridiplantae</taxon>
        <taxon>Streptophyta</taxon>
        <taxon>Embryophyta</taxon>
        <taxon>Tracheophyta</taxon>
        <taxon>Spermatophyta</taxon>
        <taxon>Magnoliopsida</taxon>
        <taxon>eudicotyledons</taxon>
        <taxon>Gunneridae</taxon>
        <taxon>Pentapetalae</taxon>
        <taxon>rosids</taxon>
        <taxon>fabids</taxon>
        <taxon>Fabales</taxon>
        <taxon>Fabaceae</taxon>
        <taxon>Cercidoideae</taxon>
        <taxon>Cercideae</taxon>
        <taxon>Bauhiniinae</taxon>
        <taxon>Bauhinia</taxon>
    </lineage>
</organism>
<keyword evidence="2" id="KW-1185">Reference proteome</keyword>
<name>A0ACB9MIP9_BAUVA</name>